<evidence type="ECO:0000313" key="2">
    <source>
        <dbReference type="Proteomes" id="UP001153678"/>
    </source>
</evidence>
<dbReference type="Proteomes" id="UP001153678">
    <property type="component" value="Unassembled WGS sequence"/>
</dbReference>
<proteinExistence type="predicted"/>
<name>A0A9W4T6S6_9GLOM</name>
<organism evidence="1 2">
    <name type="scientific">Funneliformis geosporum</name>
    <dbReference type="NCBI Taxonomy" id="1117311"/>
    <lineage>
        <taxon>Eukaryota</taxon>
        <taxon>Fungi</taxon>
        <taxon>Fungi incertae sedis</taxon>
        <taxon>Mucoromycota</taxon>
        <taxon>Glomeromycotina</taxon>
        <taxon>Glomeromycetes</taxon>
        <taxon>Glomerales</taxon>
        <taxon>Glomeraceae</taxon>
        <taxon>Funneliformis</taxon>
    </lineage>
</organism>
<comment type="caution">
    <text evidence="1">The sequence shown here is derived from an EMBL/GenBank/DDBJ whole genome shotgun (WGS) entry which is preliminary data.</text>
</comment>
<accession>A0A9W4T6S6</accession>
<dbReference type="AlphaFoldDB" id="A0A9W4T6S6"/>
<dbReference type="EMBL" id="CAMKVN010012152">
    <property type="protein sequence ID" value="CAI2195233.1"/>
    <property type="molecule type" value="Genomic_DNA"/>
</dbReference>
<feature type="non-terminal residue" evidence="1">
    <location>
        <position position="1"/>
    </location>
</feature>
<protein>
    <submittedName>
        <fullName evidence="1">5289_t:CDS:1</fullName>
    </submittedName>
</protein>
<gene>
    <name evidence="1" type="ORF">FWILDA_LOCUS16973</name>
</gene>
<sequence length="51" mass="5868">SAMELPDLLRDIATAIDRVEIYVDGNRSFDLKNTLNGIRIKLATIRIHMQR</sequence>
<evidence type="ECO:0000313" key="1">
    <source>
        <dbReference type="EMBL" id="CAI2195233.1"/>
    </source>
</evidence>
<feature type="non-terminal residue" evidence="1">
    <location>
        <position position="51"/>
    </location>
</feature>
<reference evidence="1" key="1">
    <citation type="submission" date="2022-08" db="EMBL/GenBank/DDBJ databases">
        <authorList>
            <person name="Kallberg Y."/>
            <person name="Tangrot J."/>
            <person name="Rosling A."/>
        </authorList>
    </citation>
    <scope>NUCLEOTIDE SEQUENCE</scope>
    <source>
        <strain evidence="1">Wild A</strain>
    </source>
</reference>
<keyword evidence="2" id="KW-1185">Reference proteome</keyword>
<dbReference type="OrthoDB" id="2306457at2759"/>